<keyword evidence="2 6" id="KW-0732">Signal</keyword>
<dbReference type="Gene3D" id="3.80.10.10">
    <property type="entry name" value="Ribonuclease Inhibitor"/>
    <property type="match status" value="2"/>
</dbReference>
<feature type="compositionally biased region" description="Low complexity" evidence="4">
    <location>
        <begin position="714"/>
        <end position="852"/>
    </location>
</feature>
<protein>
    <submittedName>
        <fullName evidence="7">Uncharacterized protein</fullName>
    </submittedName>
</protein>
<proteinExistence type="predicted"/>
<feature type="signal peptide" evidence="6">
    <location>
        <begin position="1"/>
        <end position="20"/>
    </location>
</feature>
<accession>A0A818NDU1</accession>
<feature type="region of interest" description="Disordered" evidence="4">
    <location>
        <begin position="714"/>
        <end position="874"/>
    </location>
</feature>
<dbReference type="PANTHER" id="PTHR24369:SF210">
    <property type="entry name" value="CHAOPTIN-RELATED"/>
    <property type="match status" value="1"/>
</dbReference>
<evidence type="ECO:0000313" key="8">
    <source>
        <dbReference type="Proteomes" id="UP000663881"/>
    </source>
</evidence>
<dbReference type="SUPFAM" id="SSF52058">
    <property type="entry name" value="L domain-like"/>
    <property type="match status" value="2"/>
</dbReference>
<keyword evidence="5" id="KW-1133">Transmembrane helix</keyword>
<dbReference type="SMART" id="SM00365">
    <property type="entry name" value="LRR_SD22"/>
    <property type="match status" value="3"/>
</dbReference>
<comment type="caution">
    <text evidence="7">The sequence shown here is derived from an EMBL/GenBank/DDBJ whole genome shotgun (WGS) entry which is preliminary data.</text>
</comment>
<feature type="compositionally biased region" description="Low complexity" evidence="4">
    <location>
        <begin position="1035"/>
        <end position="1066"/>
    </location>
</feature>
<name>A0A818NDU1_9BILA</name>
<feature type="transmembrane region" description="Helical" evidence="5">
    <location>
        <begin position="878"/>
        <end position="903"/>
    </location>
</feature>
<evidence type="ECO:0000313" key="7">
    <source>
        <dbReference type="EMBL" id="CAF3604937.1"/>
    </source>
</evidence>
<evidence type="ECO:0000256" key="4">
    <source>
        <dbReference type="SAM" id="MobiDB-lite"/>
    </source>
</evidence>
<dbReference type="Pfam" id="PF13855">
    <property type="entry name" value="LRR_8"/>
    <property type="match status" value="1"/>
</dbReference>
<dbReference type="SMART" id="SM00369">
    <property type="entry name" value="LRR_TYP"/>
    <property type="match status" value="6"/>
</dbReference>
<evidence type="ECO:0000256" key="2">
    <source>
        <dbReference type="ARBA" id="ARBA00022729"/>
    </source>
</evidence>
<feature type="region of interest" description="Disordered" evidence="4">
    <location>
        <begin position="1025"/>
        <end position="1086"/>
    </location>
</feature>
<dbReference type="InterPro" id="IPR003591">
    <property type="entry name" value="Leu-rich_rpt_typical-subtyp"/>
</dbReference>
<dbReference type="GO" id="GO:0005886">
    <property type="term" value="C:plasma membrane"/>
    <property type="evidence" value="ECO:0007669"/>
    <property type="project" value="TreeGrafter"/>
</dbReference>
<sequence>MVNYLLLFVIISLLWHVCSSTHECNRTITGNIMTFTCPSNVSNQMLRLYDLTTTQLSAITVFIAQGVDNTTKGPFTSIPPNICLLPNLQTVDFSNNQIVTVDPTAALTTCFSNVNTLDLSDNYILQFPSYLIYNMQNLQNLYFQNNQLLEVPSYAFYNVSSLNIIDFSYNNLTTFELWALDVKTSADFSHNQITTITNKYLYIPKNPSNTVNRTYARIFLTGNGPTINLTDAIYEMYDECNETITWLSPLNTNFSAPTFTEAIGYIDFGTTKINCSCDQAYIRSFFGGPLPSAGIPIANASCSPIVISQGKEDVSISMPFVNCSCTCDTTSVDFTKVYPRFCKIYEDDDGAYTTIGDATIIPTSNVSTYPHYVTVNMNPGSCFFTFFNTTTMNITCTNDTSNTLSTIPATLLTSDYMSNINKVMFYPTISILPTYLCSLPSGDIDLSYESFTTLNDATFPCLDSFQTVSLSHNQITSVNMANGDFKNLTSLDLSFNKLTQIPYSVLTPTPTSLRYLDLENNSINYIDLFVSTRKNITIDLNNNPIVDTNILNPQNTTLGNYTNSTATVIYPSSVTNGTIIISDATALTYGFCNDFTALRNYLLSFESISNNVLVDCTCNSYNLRNSYQNNSLNITQDFNCANGTNASTFYSLTTANCSTRANFSSGLCATQTTLDITTMQTSITSVTNSMTTSSSVNGTGGTSTVSQITGVTLSTNTGSSNSSSNNTSSTTIATTSNTTSSSTNSTTSNTTSSTTIATTSNTTSSSTNSTTSNTTSSTTIATTSNTTSSSTNSTTSNTTSSNTNSTTSNNTSSTTISTNSNTTSSSTNSTTSNTTSSNTNSTTSNTTTISTTVATSGNSNDTVAVQSSDGSDSRRTGLIVGLVVGIIGFLILLALLIFLFCLLKKRHKNRGGRGKKPIRRADITGKPGDTGTGKSASLTNRVQPRNFRPVKLAPLTGQPSQLPLGPVGTVVPTGNNLNTSQSNSTLRQSKRGIPLRLEPTKPATSVAPPIHNSPHTTLNLHPDYNTSMNQPPIPQQHHAPIPQQQQHAPIPQQHHPPIVHQQQHPPLEATRSIPPRMLNIGADVHH</sequence>
<reference evidence="7" key="1">
    <citation type="submission" date="2021-02" db="EMBL/GenBank/DDBJ databases">
        <authorList>
            <person name="Nowell W R."/>
        </authorList>
    </citation>
    <scope>NUCLEOTIDE SEQUENCE</scope>
</reference>
<organism evidence="7 8">
    <name type="scientific">Adineta steineri</name>
    <dbReference type="NCBI Taxonomy" id="433720"/>
    <lineage>
        <taxon>Eukaryota</taxon>
        <taxon>Metazoa</taxon>
        <taxon>Spiralia</taxon>
        <taxon>Gnathifera</taxon>
        <taxon>Rotifera</taxon>
        <taxon>Eurotatoria</taxon>
        <taxon>Bdelloidea</taxon>
        <taxon>Adinetida</taxon>
        <taxon>Adinetidae</taxon>
        <taxon>Adineta</taxon>
    </lineage>
</organism>
<dbReference type="InterPro" id="IPR001611">
    <property type="entry name" value="Leu-rich_rpt"/>
</dbReference>
<dbReference type="AlphaFoldDB" id="A0A818NDU1"/>
<evidence type="ECO:0000256" key="5">
    <source>
        <dbReference type="SAM" id="Phobius"/>
    </source>
</evidence>
<feature type="chain" id="PRO_5033022069" evidence="6">
    <location>
        <begin position="21"/>
        <end position="1086"/>
    </location>
</feature>
<feature type="compositionally biased region" description="Basic residues" evidence="4">
    <location>
        <begin position="909"/>
        <end position="918"/>
    </location>
</feature>
<keyword evidence="1" id="KW-0433">Leucine-rich repeat</keyword>
<feature type="compositionally biased region" description="Polar residues" evidence="4">
    <location>
        <begin position="853"/>
        <end position="870"/>
    </location>
</feature>
<keyword evidence="5" id="KW-0812">Transmembrane</keyword>
<dbReference type="InterPro" id="IPR050541">
    <property type="entry name" value="LRR_TM_domain-containing"/>
</dbReference>
<keyword evidence="3" id="KW-0677">Repeat</keyword>
<dbReference type="InterPro" id="IPR025875">
    <property type="entry name" value="Leu-rich_rpt_4"/>
</dbReference>
<dbReference type="Pfam" id="PF12799">
    <property type="entry name" value="LRR_4"/>
    <property type="match status" value="1"/>
</dbReference>
<dbReference type="EMBL" id="CAJOAY010000255">
    <property type="protein sequence ID" value="CAF3604937.1"/>
    <property type="molecule type" value="Genomic_DNA"/>
</dbReference>
<feature type="region of interest" description="Disordered" evidence="4">
    <location>
        <begin position="909"/>
        <end position="938"/>
    </location>
</feature>
<evidence type="ECO:0000256" key="3">
    <source>
        <dbReference type="ARBA" id="ARBA00022737"/>
    </source>
</evidence>
<dbReference type="PROSITE" id="PS51450">
    <property type="entry name" value="LRR"/>
    <property type="match status" value="4"/>
</dbReference>
<dbReference type="InterPro" id="IPR032675">
    <property type="entry name" value="LRR_dom_sf"/>
</dbReference>
<dbReference type="PANTHER" id="PTHR24369">
    <property type="entry name" value="ANTIGEN BSP, PUTATIVE-RELATED"/>
    <property type="match status" value="1"/>
</dbReference>
<gene>
    <name evidence="7" type="ORF">OKA104_LOCUS6815</name>
</gene>
<evidence type="ECO:0000256" key="6">
    <source>
        <dbReference type="SAM" id="SignalP"/>
    </source>
</evidence>
<dbReference type="Proteomes" id="UP000663881">
    <property type="component" value="Unassembled WGS sequence"/>
</dbReference>
<keyword evidence="5" id="KW-0472">Membrane</keyword>
<evidence type="ECO:0000256" key="1">
    <source>
        <dbReference type="ARBA" id="ARBA00022614"/>
    </source>
</evidence>